<dbReference type="AlphaFoldDB" id="A0A484MGM3"/>
<dbReference type="InterPro" id="IPR043502">
    <property type="entry name" value="DNA/RNA_pol_sf"/>
</dbReference>
<name>A0A484MGM3_9ASTE</name>
<accession>A0A484MGM3</accession>
<evidence type="ECO:0000313" key="1">
    <source>
        <dbReference type="EMBL" id="VFQ87962.1"/>
    </source>
</evidence>
<sequence length="176" mass="19893">MGDIIANIPTVINDLDNQCITTLPLEEEIKAAIWQLNPNSSAGPDGYNGEFFRHFWDIIKAYLISSTHEYFQGIPIPMAFRSTNITLIPKVEGAREIGDYRPIALSTFSSKMLSRIVANKLGPMLNKIISPEQAGFQKGKDYTTGPTRTNAMDLREYMLEWWLSHSKTSLRGLLRK</sequence>
<proteinExistence type="predicted"/>
<dbReference type="Proteomes" id="UP000595140">
    <property type="component" value="Unassembled WGS sequence"/>
</dbReference>
<keyword evidence="2" id="KW-1185">Reference proteome</keyword>
<reference evidence="1 2" key="1">
    <citation type="submission" date="2018-04" db="EMBL/GenBank/DDBJ databases">
        <authorList>
            <person name="Vogel A."/>
        </authorList>
    </citation>
    <scope>NUCLEOTIDE SEQUENCE [LARGE SCALE GENOMIC DNA]</scope>
</reference>
<protein>
    <submittedName>
        <fullName evidence="1">Uncharacterized protein</fullName>
    </submittedName>
</protein>
<dbReference type="OrthoDB" id="1937198at2759"/>
<organism evidence="1 2">
    <name type="scientific">Cuscuta campestris</name>
    <dbReference type="NCBI Taxonomy" id="132261"/>
    <lineage>
        <taxon>Eukaryota</taxon>
        <taxon>Viridiplantae</taxon>
        <taxon>Streptophyta</taxon>
        <taxon>Embryophyta</taxon>
        <taxon>Tracheophyta</taxon>
        <taxon>Spermatophyta</taxon>
        <taxon>Magnoliopsida</taxon>
        <taxon>eudicotyledons</taxon>
        <taxon>Gunneridae</taxon>
        <taxon>Pentapetalae</taxon>
        <taxon>asterids</taxon>
        <taxon>lamiids</taxon>
        <taxon>Solanales</taxon>
        <taxon>Convolvulaceae</taxon>
        <taxon>Cuscuteae</taxon>
        <taxon>Cuscuta</taxon>
        <taxon>Cuscuta subgen. Grammica</taxon>
        <taxon>Cuscuta sect. Cleistogrammica</taxon>
    </lineage>
</organism>
<dbReference type="InterPro" id="IPR052343">
    <property type="entry name" value="Retrotransposon-Effector_Assoc"/>
</dbReference>
<dbReference type="PANTHER" id="PTHR46890">
    <property type="entry name" value="NON-LTR RETROLELEMENT REVERSE TRANSCRIPTASE-LIKE PROTEIN-RELATED"/>
    <property type="match status" value="1"/>
</dbReference>
<dbReference type="PANTHER" id="PTHR46890:SF1">
    <property type="entry name" value="REVERSE TRANSCRIPTASE DOMAIN-CONTAINING PROTEIN"/>
    <property type="match status" value="1"/>
</dbReference>
<evidence type="ECO:0000313" key="2">
    <source>
        <dbReference type="Proteomes" id="UP000595140"/>
    </source>
</evidence>
<dbReference type="EMBL" id="OOIL02003447">
    <property type="protein sequence ID" value="VFQ87962.1"/>
    <property type="molecule type" value="Genomic_DNA"/>
</dbReference>
<gene>
    <name evidence="1" type="ORF">CCAM_LOCUS29738</name>
</gene>
<dbReference type="SUPFAM" id="SSF56672">
    <property type="entry name" value="DNA/RNA polymerases"/>
    <property type="match status" value="1"/>
</dbReference>